<keyword evidence="2" id="KW-0812">Transmembrane</keyword>
<gene>
    <name evidence="5" type="ORF">FRZ54_14125</name>
</gene>
<proteinExistence type="inferred from homology"/>
<evidence type="ECO:0000256" key="1">
    <source>
        <dbReference type="ARBA" id="ARBA00022729"/>
    </source>
</evidence>
<reference evidence="5 6" key="1">
    <citation type="journal article" date="2017" name="Curr. Microbiol.">
        <title>Mucilaginibacter ginsenosidivorans sp. nov., Isolated from Soil of Ginseng Field.</title>
        <authorList>
            <person name="Kim M.M."/>
            <person name="Siddiqi M.Z."/>
            <person name="Im W.T."/>
        </authorList>
    </citation>
    <scope>NUCLEOTIDE SEQUENCE [LARGE SCALE GENOMIC DNA]</scope>
    <source>
        <strain evidence="5 6">Gsoil 3017</strain>
    </source>
</reference>
<dbReference type="InterPro" id="IPR012910">
    <property type="entry name" value="Plug_dom"/>
</dbReference>
<keyword evidence="2" id="KW-1134">Transmembrane beta strand</keyword>
<evidence type="ECO:0000256" key="2">
    <source>
        <dbReference type="PROSITE-ProRule" id="PRU01360"/>
    </source>
</evidence>
<dbReference type="InterPro" id="IPR039426">
    <property type="entry name" value="TonB-dep_rcpt-like"/>
</dbReference>
<dbReference type="EMBL" id="CP042436">
    <property type="protein sequence ID" value="QEC63665.1"/>
    <property type="molecule type" value="Genomic_DNA"/>
</dbReference>
<dbReference type="InterPro" id="IPR037066">
    <property type="entry name" value="Plug_dom_sf"/>
</dbReference>
<dbReference type="OrthoDB" id="9768177at2"/>
<dbReference type="SUPFAM" id="SSF56935">
    <property type="entry name" value="Porins"/>
    <property type="match status" value="1"/>
</dbReference>
<feature type="signal peptide" evidence="3">
    <location>
        <begin position="1"/>
        <end position="27"/>
    </location>
</feature>
<name>A0A5B8UY85_9SPHI</name>
<dbReference type="AlphaFoldDB" id="A0A5B8UY85"/>
<dbReference type="PANTHER" id="PTHR30069:SF29">
    <property type="entry name" value="HEMOGLOBIN AND HEMOGLOBIN-HAPTOGLOBIN-BINDING PROTEIN 1-RELATED"/>
    <property type="match status" value="1"/>
</dbReference>
<comment type="similarity">
    <text evidence="2">Belongs to the TonB-dependent receptor family.</text>
</comment>
<keyword evidence="2" id="KW-0472">Membrane</keyword>
<dbReference type="Gene3D" id="2.170.130.10">
    <property type="entry name" value="TonB-dependent receptor, plug domain"/>
    <property type="match status" value="1"/>
</dbReference>
<dbReference type="NCBIfam" id="TIGR04056">
    <property type="entry name" value="OMP_RagA_SusC"/>
    <property type="match status" value="1"/>
</dbReference>
<dbReference type="RefSeq" id="WP_147032239.1">
    <property type="nucleotide sequence ID" value="NZ_CP042436.1"/>
</dbReference>
<dbReference type="InterPro" id="IPR023996">
    <property type="entry name" value="TonB-dep_OMP_SusC/RagA"/>
</dbReference>
<protein>
    <submittedName>
        <fullName evidence="5">TonB-dependent receptor</fullName>
    </submittedName>
</protein>
<evidence type="ECO:0000313" key="5">
    <source>
        <dbReference type="EMBL" id="QEC63665.1"/>
    </source>
</evidence>
<feature type="chain" id="PRO_5022700324" evidence="3">
    <location>
        <begin position="28"/>
        <end position="1076"/>
    </location>
</feature>
<dbReference type="InterPro" id="IPR008969">
    <property type="entry name" value="CarboxyPept-like_regulatory"/>
</dbReference>
<dbReference type="Gene3D" id="2.60.40.1120">
    <property type="entry name" value="Carboxypeptidase-like, regulatory domain"/>
    <property type="match status" value="1"/>
</dbReference>
<dbReference type="GO" id="GO:0044718">
    <property type="term" value="P:siderophore transmembrane transport"/>
    <property type="evidence" value="ECO:0007669"/>
    <property type="project" value="TreeGrafter"/>
</dbReference>
<dbReference type="InterPro" id="IPR023997">
    <property type="entry name" value="TonB-dep_OMP_SusC/RagA_CS"/>
</dbReference>
<keyword evidence="6" id="KW-1185">Reference proteome</keyword>
<dbReference type="KEGG" id="mgin:FRZ54_14125"/>
<keyword evidence="1 3" id="KW-0732">Signal</keyword>
<evidence type="ECO:0000313" key="6">
    <source>
        <dbReference type="Proteomes" id="UP000321479"/>
    </source>
</evidence>
<keyword evidence="5" id="KW-0675">Receptor</keyword>
<dbReference type="GO" id="GO:0009279">
    <property type="term" value="C:cell outer membrane"/>
    <property type="evidence" value="ECO:0007669"/>
    <property type="project" value="UniProtKB-SubCell"/>
</dbReference>
<keyword evidence="2" id="KW-0813">Transport</keyword>
<feature type="domain" description="TonB-dependent receptor plug" evidence="4">
    <location>
        <begin position="120"/>
        <end position="224"/>
    </location>
</feature>
<sequence length="1076" mass="115189">MFKSLLQKGRTMCLLVLCTLSSLVVTAQTKITGKVIGGDDKQPVIGATIKIKGTNTGVVTDVNGNFTLSGKVGYVLIVSYIGYQPKSVTVNSADLGTITLEVTNSTLNEVVVTGYSSQRKKDIAGAVAVVDLTDAKKIPTGGSTDQILQGQAAGVSVVTSGQPGGGSSVLIRGISNLGNSQPLYVIDGVQTGSMSDLNPNDIESIQILKDASAAIYGVSGGNGVIIITTKHGKAGASTLTYDAYYGTQVPKGGNVFNIASPAGQSKIAYLAGDATAQQKIYPGGPGTVPEYGYQGPGGVAGVAGGTGAPAVGDLLSKYNFNASDHSQDFLIQKFNQAGTDWFHELFKAAPEQYHTVTASGANDKNAYYFSLGFLDQQGTQQFSYFKRYEARINTNFNIAHNIRVGETGYLFYSETPSGKGALSNQNEGAPISMVYREFPQIPVYDISGVNYGGGYDGPGGEPLGNASNPVAQAAQLLNQHHKTWNIQGNVFAEVDFLKHFTAHMSMGGNVANDYYYGFGTPQYQDYESHGGSNSVYEGASYFSNYNWTNTIKYSQIFGKHTVNALVGFEQKLRQGRYVGGNGTHLFSTDPAYASLSAATADKTYFSGQNQPEVIQSFFATLDYNYNSKYYVSAVVRRDGSSKFYPGHQWGTFPALSLAWRISQEDFLKSVTWIDDMKIRASYGVAGSDFNSGGANGYNAYGSDPGNGYYAINGAGVTSQGFFASFDGNEKTSWEKDKTLNFGLDASLFHHLEVTLDIYKKTVSGLLFPASLPGTLGAPSSNPPSVNNGNVENKGIDLAVAYHGNVGNDFRFNVGANITAYKNKVVSMPKAFQDEAGTRVLPIVRQQPGHPIGAFYGFKTNGFYSAADITNANVPKYAGAAEGSFKYVDVNGDGQITDADRTFIGNPNADFTYGINLGATYKQWDFSAVLYGSYGNDVYNYTLYWTDFYGSFNGAKSNDLLTKSYGAPGVTNPILPIATYTNTMGSTQTSSFYVSSGSFLKVRVAQIGYTFDPKLIKAVGVNKLRLYVQATNPFTITKYKGLDPELPAAGGANDFGIDYGNYPSNQRQYIVGVSLTF</sequence>
<evidence type="ECO:0000259" key="4">
    <source>
        <dbReference type="Pfam" id="PF07715"/>
    </source>
</evidence>
<dbReference type="PROSITE" id="PS52016">
    <property type="entry name" value="TONB_DEPENDENT_REC_3"/>
    <property type="match status" value="1"/>
</dbReference>
<dbReference type="Pfam" id="PF07715">
    <property type="entry name" value="Plug"/>
    <property type="match status" value="1"/>
</dbReference>
<dbReference type="PANTHER" id="PTHR30069">
    <property type="entry name" value="TONB-DEPENDENT OUTER MEMBRANE RECEPTOR"/>
    <property type="match status" value="1"/>
</dbReference>
<dbReference type="GO" id="GO:0015344">
    <property type="term" value="F:siderophore uptake transmembrane transporter activity"/>
    <property type="evidence" value="ECO:0007669"/>
    <property type="project" value="TreeGrafter"/>
</dbReference>
<dbReference type="NCBIfam" id="TIGR04057">
    <property type="entry name" value="SusC_RagA_signa"/>
    <property type="match status" value="1"/>
</dbReference>
<evidence type="ECO:0000256" key="3">
    <source>
        <dbReference type="SAM" id="SignalP"/>
    </source>
</evidence>
<keyword evidence="2" id="KW-0998">Cell outer membrane</keyword>
<dbReference type="Pfam" id="PF13715">
    <property type="entry name" value="CarbopepD_reg_2"/>
    <property type="match status" value="1"/>
</dbReference>
<organism evidence="5 6">
    <name type="scientific">Mucilaginibacter ginsenosidivorans</name>
    <dbReference type="NCBI Taxonomy" id="398053"/>
    <lineage>
        <taxon>Bacteria</taxon>
        <taxon>Pseudomonadati</taxon>
        <taxon>Bacteroidota</taxon>
        <taxon>Sphingobacteriia</taxon>
        <taxon>Sphingobacteriales</taxon>
        <taxon>Sphingobacteriaceae</taxon>
        <taxon>Mucilaginibacter</taxon>
    </lineage>
</organism>
<comment type="subcellular location">
    <subcellularLocation>
        <location evidence="2">Cell outer membrane</location>
        <topology evidence="2">Multi-pass membrane protein</topology>
    </subcellularLocation>
</comment>
<dbReference type="Proteomes" id="UP000321479">
    <property type="component" value="Chromosome"/>
</dbReference>
<dbReference type="SUPFAM" id="SSF49464">
    <property type="entry name" value="Carboxypeptidase regulatory domain-like"/>
    <property type="match status" value="1"/>
</dbReference>
<accession>A0A5B8UY85</accession>